<name>A0A9N9JNW9_9GLOM</name>
<proteinExistence type="predicted"/>
<accession>A0A9N9JNW9</accession>
<dbReference type="OrthoDB" id="2482065at2759"/>
<organism evidence="1 2">
    <name type="scientific">Racocetra fulgida</name>
    <dbReference type="NCBI Taxonomy" id="60492"/>
    <lineage>
        <taxon>Eukaryota</taxon>
        <taxon>Fungi</taxon>
        <taxon>Fungi incertae sedis</taxon>
        <taxon>Mucoromycota</taxon>
        <taxon>Glomeromycotina</taxon>
        <taxon>Glomeromycetes</taxon>
        <taxon>Diversisporales</taxon>
        <taxon>Gigasporaceae</taxon>
        <taxon>Racocetra</taxon>
    </lineage>
</organism>
<feature type="non-terminal residue" evidence="1">
    <location>
        <position position="1"/>
    </location>
</feature>
<comment type="caution">
    <text evidence="1">The sequence shown here is derived from an EMBL/GenBank/DDBJ whole genome shotgun (WGS) entry which is preliminary data.</text>
</comment>
<dbReference type="AlphaFoldDB" id="A0A9N9JNW9"/>
<reference evidence="1" key="1">
    <citation type="submission" date="2021-06" db="EMBL/GenBank/DDBJ databases">
        <authorList>
            <person name="Kallberg Y."/>
            <person name="Tangrot J."/>
            <person name="Rosling A."/>
        </authorList>
    </citation>
    <scope>NUCLEOTIDE SEQUENCE</scope>
    <source>
        <strain evidence="1">IN212</strain>
    </source>
</reference>
<dbReference type="EMBL" id="CAJVPZ010060800">
    <property type="protein sequence ID" value="CAG8790544.1"/>
    <property type="molecule type" value="Genomic_DNA"/>
</dbReference>
<protein>
    <submittedName>
        <fullName evidence="1">4375_t:CDS:1</fullName>
    </submittedName>
</protein>
<evidence type="ECO:0000313" key="1">
    <source>
        <dbReference type="EMBL" id="CAG8790544.1"/>
    </source>
</evidence>
<feature type="non-terminal residue" evidence="1">
    <location>
        <position position="57"/>
    </location>
</feature>
<gene>
    <name evidence="1" type="ORF">RFULGI_LOCUS16703</name>
</gene>
<sequence>GDNENEDLEELATTSNMQNCHLAEHEGSKIELKYLFTHALSQPLFVRTLQQDVENNF</sequence>
<keyword evidence="2" id="KW-1185">Reference proteome</keyword>
<dbReference type="Proteomes" id="UP000789396">
    <property type="component" value="Unassembled WGS sequence"/>
</dbReference>
<evidence type="ECO:0000313" key="2">
    <source>
        <dbReference type="Proteomes" id="UP000789396"/>
    </source>
</evidence>